<evidence type="ECO:0000313" key="2">
    <source>
        <dbReference type="Proteomes" id="UP001320168"/>
    </source>
</evidence>
<accession>A0ABS9A914</accession>
<gene>
    <name evidence="1" type="ORF">HOP53_20965</name>
</gene>
<name>A0ABS9A914_9GAMM</name>
<reference evidence="1 2" key="1">
    <citation type="journal article" date="2021" name="Front. Microbiol.">
        <title>Aerobic Denitrification and Heterotrophic Sulfur Oxidation in the Genus Halomonas Revealed by Six Novel Species Characterizations and Genome-Based Analysis.</title>
        <authorList>
            <person name="Wang L."/>
            <person name="Shao Z."/>
        </authorList>
    </citation>
    <scope>NUCLEOTIDE SEQUENCE [LARGE SCALE GENOMIC DNA]</scope>
    <source>
        <strain evidence="1 2">MCCC 1A11081</strain>
    </source>
</reference>
<organism evidence="1 2">
    <name type="scientific">Billgrantia ethanolica</name>
    <dbReference type="NCBI Taxonomy" id="2733486"/>
    <lineage>
        <taxon>Bacteria</taxon>
        <taxon>Pseudomonadati</taxon>
        <taxon>Pseudomonadota</taxon>
        <taxon>Gammaproteobacteria</taxon>
        <taxon>Oceanospirillales</taxon>
        <taxon>Halomonadaceae</taxon>
        <taxon>Billgrantia</taxon>
    </lineage>
</organism>
<evidence type="ECO:0000313" key="1">
    <source>
        <dbReference type="EMBL" id="MCE8005309.1"/>
    </source>
</evidence>
<proteinExistence type="predicted"/>
<dbReference type="EMBL" id="JABFTX010000006">
    <property type="protein sequence ID" value="MCE8005309.1"/>
    <property type="molecule type" value="Genomic_DNA"/>
</dbReference>
<sequence>MLPDTAFDDLNVPKLSPVPADADSHQLRLFASRLLRISALTSLRLGRPLEAERVVSQVGCLEALDNLFLELANEELPPEAWEQIATIQAGFGEHALPRVYQGRDPRLCALVVFLQSSHCQDAELMRLLNGFTKASRCDDHLYRTTLASLGGDGALTDLAIHVLEHLESNRPVEVTHSEESEP</sequence>
<protein>
    <submittedName>
        <fullName evidence="1">Uncharacterized protein</fullName>
    </submittedName>
</protein>
<keyword evidence="2" id="KW-1185">Reference proteome</keyword>
<comment type="caution">
    <text evidence="1">The sequence shown here is derived from an EMBL/GenBank/DDBJ whole genome shotgun (WGS) entry which is preliminary data.</text>
</comment>
<dbReference type="Proteomes" id="UP001320168">
    <property type="component" value="Unassembled WGS sequence"/>
</dbReference>
<dbReference type="RefSeq" id="WP_234271812.1">
    <property type="nucleotide sequence ID" value="NZ_JABFTX010000006.1"/>
</dbReference>